<dbReference type="PROSITE" id="PS50144">
    <property type="entry name" value="MATH"/>
    <property type="match status" value="1"/>
</dbReference>
<keyword evidence="1 2" id="KW-0175">Coiled coil</keyword>
<dbReference type="Gene3D" id="2.60.210.10">
    <property type="entry name" value="Apoptosis, Tumor Necrosis Factor Receptor Associated Protein 2, Chain A"/>
    <property type="match status" value="1"/>
</dbReference>
<organism evidence="4 5">
    <name type="scientific">Cardamine amara subsp. amara</name>
    <dbReference type="NCBI Taxonomy" id="228776"/>
    <lineage>
        <taxon>Eukaryota</taxon>
        <taxon>Viridiplantae</taxon>
        <taxon>Streptophyta</taxon>
        <taxon>Embryophyta</taxon>
        <taxon>Tracheophyta</taxon>
        <taxon>Spermatophyta</taxon>
        <taxon>Magnoliopsida</taxon>
        <taxon>eudicotyledons</taxon>
        <taxon>Gunneridae</taxon>
        <taxon>Pentapetalae</taxon>
        <taxon>rosids</taxon>
        <taxon>malvids</taxon>
        <taxon>Brassicales</taxon>
        <taxon>Brassicaceae</taxon>
        <taxon>Cardamineae</taxon>
        <taxon>Cardamine</taxon>
    </lineage>
</organism>
<keyword evidence="5" id="KW-1185">Reference proteome</keyword>
<dbReference type="SUPFAM" id="SSF49599">
    <property type="entry name" value="TRAF domain-like"/>
    <property type="match status" value="1"/>
</dbReference>
<dbReference type="Pfam" id="PF22486">
    <property type="entry name" value="MATH_2"/>
    <property type="match status" value="1"/>
</dbReference>
<dbReference type="PANTHER" id="PTHR46236">
    <property type="entry name" value="TRAF-LIKE SUPERFAMILY PROTEIN"/>
    <property type="match status" value="1"/>
</dbReference>
<dbReference type="InterPro" id="IPR050804">
    <property type="entry name" value="MCC"/>
</dbReference>
<evidence type="ECO:0000259" key="3">
    <source>
        <dbReference type="PROSITE" id="PS50144"/>
    </source>
</evidence>
<feature type="domain" description="MATH" evidence="3">
    <location>
        <begin position="6"/>
        <end position="140"/>
    </location>
</feature>
<dbReference type="InterPro" id="IPR008974">
    <property type="entry name" value="TRAF-like"/>
</dbReference>
<reference evidence="4 5" key="1">
    <citation type="submission" date="2024-04" db="EMBL/GenBank/DDBJ databases">
        <title>Genome assembly C_amara_ONT_v2.</title>
        <authorList>
            <person name="Yant L."/>
            <person name="Moore C."/>
            <person name="Slenker M."/>
        </authorList>
    </citation>
    <scope>NUCLEOTIDE SEQUENCE [LARGE SCALE GENOMIC DNA]</scope>
    <source>
        <tissue evidence="4">Leaf</tissue>
    </source>
</reference>
<name>A0ABD1A407_CARAN</name>
<dbReference type="Proteomes" id="UP001558713">
    <property type="component" value="Unassembled WGS sequence"/>
</dbReference>
<evidence type="ECO:0000313" key="5">
    <source>
        <dbReference type="Proteomes" id="UP001558713"/>
    </source>
</evidence>
<evidence type="ECO:0000313" key="4">
    <source>
        <dbReference type="EMBL" id="KAL1201577.1"/>
    </source>
</evidence>
<evidence type="ECO:0000256" key="2">
    <source>
        <dbReference type="SAM" id="Coils"/>
    </source>
</evidence>
<dbReference type="CDD" id="cd00121">
    <property type="entry name" value="MATH"/>
    <property type="match status" value="1"/>
</dbReference>
<proteinExistence type="predicted"/>
<dbReference type="AlphaFoldDB" id="A0ABD1A407"/>
<protein>
    <submittedName>
        <fullName evidence="4">MATH domain and coiled-coil domain-containing protein</fullName>
    </submittedName>
</protein>
<gene>
    <name evidence="4" type="ORF">V5N11_000243</name>
</gene>
<dbReference type="InterPro" id="IPR002083">
    <property type="entry name" value="MATH/TRAF_dom"/>
</dbReference>
<dbReference type="EMBL" id="JBANAX010000585">
    <property type="protein sequence ID" value="KAL1201577.1"/>
    <property type="molecule type" value="Genomic_DNA"/>
</dbReference>
<feature type="coiled-coil region" evidence="2">
    <location>
        <begin position="255"/>
        <end position="299"/>
    </location>
</feature>
<accession>A0ABD1A407</accession>
<dbReference type="SMART" id="SM00061">
    <property type="entry name" value="MATH"/>
    <property type="match status" value="1"/>
</dbReference>
<dbReference type="PANTHER" id="PTHR46236:SF9">
    <property type="entry name" value="UBIQUITIN-SPECIFIC PROTEASE FAMILY C19-RELATED PROTEIN"/>
    <property type="match status" value="1"/>
</dbReference>
<evidence type="ECO:0000256" key="1">
    <source>
        <dbReference type="ARBA" id="ARBA00023054"/>
    </source>
</evidence>
<sequence length="321" mass="36502">MEKQVDKKFTWVIKNFDSLESEYIQSDQFVVGGCKWRLVAYPKGKNKDHKLSLYLKVDDYESLPSGWRRHAKFSFTIVNQSRGVNLLGDYFGRRFGLQHLFGVDLNSPCWGFPAAISLTQLNDKNGGYLKNGELKIVAEIDVLEVTGESVVSAESEDAISPLKKIKLNDDGAETSSVYWVHVLPSQVQYVRRIFEKHPDIALEFSSKNPHLRTGYMNVLLSITNKLCQSPQVLSNDDLSDAGIALAYMTDAGFKMDWLEKKLEQVKEKKKRLEASLARLQEMENSIKPLKQKYLDQEAQIKKENAELLAAKAPFSFDDLNL</sequence>
<comment type="caution">
    <text evidence="4">The sequence shown here is derived from an EMBL/GenBank/DDBJ whole genome shotgun (WGS) entry which is preliminary data.</text>
</comment>